<sequence length="228" mass="27181">MFNIDEGLGEEIKNEREKVEMMEKKQLMMEEQLKIIQGSRAYEPTGIEELPFAPQLDIPRDFKVPKFDKYDGTTNPRIHLMSYCTKMGVWSRDERFFMHFFPESLTGPAADWYWRLEHAQIQSWGQLATLFLRQYSFNESLTPTRAQLEAMRKEYNESFREYAQRWRHITAQVQPPLGKREMIDYFLRILTTPFIEMMAASVYDDFSELIPVGERIEIVYKARKLSSY</sequence>
<evidence type="ECO:0000313" key="1">
    <source>
        <dbReference type="EMBL" id="KAI4297020.1"/>
    </source>
</evidence>
<dbReference type="EMBL" id="CM039439">
    <property type="protein sequence ID" value="KAI4297020.1"/>
    <property type="molecule type" value="Genomic_DNA"/>
</dbReference>
<organism evidence="1 2">
    <name type="scientific">Bauhinia variegata</name>
    <name type="common">Purple orchid tree</name>
    <name type="synonym">Phanera variegata</name>
    <dbReference type="NCBI Taxonomy" id="167791"/>
    <lineage>
        <taxon>Eukaryota</taxon>
        <taxon>Viridiplantae</taxon>
        <taxon>Streptophyta</taxon>
        <taxon>Embryophyta</taxon>
        <taxon>Tracheophyta</taxon>
        <taxon>Spermatophyta</taxon>
        <taxon>Magnoliopsida</taxon>
        <taxon>eudicotyledons</taxon>
        <taxon>Gunneridae</taxon>
        <taxon>Pentapetalae</taxon>
        <taxon>rosids</taxon>
        <taxon>fabids</taxon>
        <taxon>Fabales</taxon>
        <taxon>Fabaceae</taxon>
        <taxon>Cercidoideae</taxon>
        <taxon>Cercideae</taxon>
        <taxon>Bauhiniinae</taxon>
        <taxon>Bauhinia</taxon>
    </lineage>
</organism>
<gene>
    <name evidence="1" type="ORF">L6164_036932</name>
</gene>
<dbReference type="Proteomes" id="UP000828941">
    <property type="component" value="Chromosome 14"/>
</dbReference>
<keyword evidence="2" id="KW-1185">Reference proteome</keyword>
<proteinExistence type="predicted"/>
<protein>
    <submittedName>
        <fullName evidence="1">Uncharacterized protein</fullName>
    </submittedName>
</protein>
<reference evidence="1 2" key="1">
    <citation type="journal article" date="2022" name="DNA Res.">
        <title>Chromosomal-level genome assembly of the orchid tree Bauhinia variegata (Leguminosae; Cercidoideae) supports the allotetraploid origin hypothesis of Bauhinia.</title>
        <authorList>
            <person name="Zhong Y."/>
            <person name="Chen Y."/>
            <person name="Zheng D."/>
            <person name="Pang J."/>
            <person name="Liu Y."/>
            <person name="Luo S."/>
            <person name="Meng S."/>
            <person name="Qian L."/>
            <person name="Wei D."/>
            <person name="Dai S."/>
            <person name="Zhou R."/>
        </authorList>
    </citation>
    <scope>NUCLEOTIDE SEQUENCE [LARGE SCALE GENOMIC DNA]</scope>
    <source>
        <strain evidence="1">BV-YZ2020</strain>
    </source>
</reference>
<evidence type="ECO:0000313" key="2">
    <source>
        <dbReference type="Proteomes" id="UP000828941"/>
    </source>
</evidence>
<accession>A0ACB9KIR5</accession>
<comment type="caution">
    <text evidence="1">The sequence shown here is derived from an EMBL/GenBank/DDBJ whole genome shotgun (WGS) entry which is preliminary data.</text>
</comment>
<name>A0ACB9KIR5_BAUVA</name>